<dbReference type="PROSITE" id="PS50287">
    <property type="entry name" value="SRCR_2"/>
    <property type="match status" value="1"/>
</dbReference>
<dbReference type="GO" id="GO:0016020">
    <property type="term" value="C:membrane"/>
    <property type="evidence" value="ECO:0007669"/>
    <property type="project" value="UniProtKB-SubCell"/>
</dbReference>
<evidence type="ECO:0000256" key="7">
    <source>
        <dbReference type="ARBA" id="ARBA00023157"/>
    </source>
</evidence>
<reference evidence="10" key="1">
    <citation type="journal article" date="2020" name="bioRxiv">
        <title>Comparative genomics of Chlamydomonas.</title>
        <authorList>
            <person name="Craig R.J."/>
            <person name="Hasan A.R."/>
            <person name="Ness R.W."/>
            <person name="Keightley P.D."/>
        </authorList>
    </citation>
    <scope>NUCLEOTIDE SEQUENCE</scope>
    <source>
        <strain evidence="10">CCAP 11/173</strain>
    </source>
</reference>
<keyword evidence="3" id="KW-0732">Signal</keyword>
<protein>
    <recommendedName>
        <fullName evidence="9">SRCR domain-containing protein</fullName>
    </recommendedName>
</protein>
<dbReference type="EMBL" id="JAEHOD010000061">
    <property type="protein sequence ID" value="KAG2433648.1"/>
    <property type="molecule type" value="Genomic_DNA"/>
</dbReference>
<dbReference type="SUPFAM" id="SSF56487">
    <property type="entry name" value="SRCR-like"/>
    <property type="match status" value="1"/>
</dbReference>
<name>A0A835W1E4_9CHLO</name>
<evidence type="ECO:0000259" key="9">
    <source>
        <dbReference type="PROSITE" id="PS50287"/>
    </source>
</evidence>
<keyword evidence="8" id="KW-0325">Glycoprotein</keyword>
<dbReference type="PRINTS" id="PR00258">
    <property type="entry name" value="SPERACTRCPTR"/>
</dbReference>
<evidence type="ECO:0000256" key="8">
    <source>
        <dbReference type="ARBA" id="ARBA00023180"/>
    </source>
</evidence>
<dbReference type="AlphaFoldDB" id="A0A835W1E4"/>
<evidence type="ECO:0000256" key="5">
    <source>
        <dbReference type="ARBA" id="ARBA00022989"/>
    </source>
</evidence>
<dbReference type="PANTHER" id="PTHR48071">
    <property type="entry name" value="SRCR DOMAIN-CONTAINING PROTEIN"/>
    <property type="match status" value="1"/>
</dbReference>
<keyword evidence="6" id="KW-0472">Membrane</keyword>
<keyword evidence="7" id="KW-1015">Disulfide bond</keyword>
<keyword evidence="4" id="KW-0677">Repeat</keyword>
<comment type="caution">
    <text evidence="10">The sequence shown here is derived from an EMBL/GenBank/DDBJ whole genome shotgun (WGS) entry which is preliminary data.</text>
</comment>
<feature type="domain" description="SRCR" evidence="9">
    <location>
        <begin position="7"/>
        <end position="82"/>
    </location>
</feature>
<evidence type="ECO:0000256" key="3">
    <source>
        <dbReference type="ARBA" id="ARBA00022729"/>
    </source>
</evidence>
<dbReference type="PROSITE" id="PS00420">
    <property type="entry name" value="SRCR_1"/>
    <property type="match status" value="1"/>
</dbReference>
<dbReference type="Proteomes" id="UP000613740">
    <property type="component" value="Unassembled WGS sequence"/>
</dbReference>
<keyword evidence="2" id="KW-0812">Transmembrane</keyword>
<dbReference type="InterPro" id="IPR001190">
    <property type="entry name" value="SRCR"/>
</dbReference>
<organism evidence="10 11">
    <name type="scientific">Chlamydomonas schloesseri</name>
    <dbReference type="NCBI Taxonomy" id="2026947"/>
    <lineage>
        <taxon>Eukaryota</taxon>
        <taxon>Viridiplantae</taxon>
        <taxon>Chlorophyta</taxon>
        <taxon>core chlorophytes</taxon>
        <taxon>Chlorophyceae</taxon>
        <taxon>CS clade</taxon>
        <taxon>Chlamydomonadales</taxon>
        <taxon>Chlamydomonadaceae</taxon>
        <taxon>Chlamydomonas</taxon>
    </lineage>
</organism>
<evidence type="ECO:0000256" key="1">
    <source>
        <dbReference type="ARBA" id="ARBA00004167"/>
    </source>
</evidence>
<dbReference type="SMART" id="SM00202">
    <property type="entry name" value="SR"/>
    <property type="match status" value="1"/>
</dbReference>
<dbReference type="OrthoDB" id="547695at2759"/>
<dbReference type="Gene3D" id="3.10.250.10">
    <property type="entry name" value="SRCR-like domain"/>
    <property type="match status" value="1"/>
</dbReference>
<evidence type="ECO:0000256" key="6">
    <source>
        <dbReference type="ARBA" id="ARBA00023136"/>
    </source>
</evidence>
<evidence type="ECO:0000313" key="11">
    <source>
        <dbReference type="Proteomes" id="UP000613740"/>
    </source>
</evidence>
<dbReference type="Pfam" id="PF00530">
    <property type="entry name" value="SRCR"/>
    <property type="match status" value="1"/>
</dbReference>
<dbReference type="InterPro" id="IPR036772">
    <property type="entry name" value="SRCR-like_dom_sf"/>
</dbReference>
<keyword evidence="11" id="KW-1185">Reference proteome</keyword>
<gene>
    <name evidence="10" type="ORF">HYH02_012576</name>
</gene>
<dbReference type="PANTHER" id="PTHR48071:SF18">
    <property type="entry name" value="DELETED IN MALIGNANT BRAIN TUMORS 1 PROTEIN-RELATED"/>
    <property type="match status" value="1"/>
</dbReference>
<dbReference type="FunFam" id="3.10.250.10:FF:000016">
    <property type="entry name" value="Scavenger receptor cysteine-rich protein type 12"/>
    <property type="match status" value="1"/>
</dbReference>
<evidence type="ECO:0000256" key="4">
    <source>
        <dbReference type="ARBA" id="ARBA00022737"/>
    </source>
</evidence>
<accession>A0A835W1E4</accession>
<comment type="subcellular location">
    <subcellularLocation>
        <location evidence="1">Membrane</location>
        <topology evidence="1">Single-pass membrane protein</topology>
    </subcellularLocation>
</comment>
<sequence>MTMRNDVRLVGGSSRNSGRLEVLYNGTWGTVCDDNFDDTDATIACRSLGYFSYGKAIPAFGGGTGRIWMRGEQEMCAARVFV</sequence>
<keyword evidence="5" id="KW-1133">Transmembrane helix</keyword>
<evidence type="ECO:0000256" key="2">
    <source>
        <dbReference type="ARBA" id="ARBA00022692"/>
    </source>
</evidence>
<proteinExistence type="predicted"/>
<evidence type="ECO:0000313" key="10">
    <source>
        <dbReference type="EMBL" id="KAG2433648.1"/>
    </source>
</evidence>